<evidence type="ECO:0000313" key="5">
    <source>
        <dbReference type="EMBL" id="CAF3662686.1"/>
    </source>
</evidence>
<comment type="caution">
    <text evidence="5">The sequence shown here is derived from an EMBL/GenBank/DDBJ whole genome shotgun (WGS) entry which is preliminary data.</text>
</comment>
<evidence type="ECO:0000313" key="6">
    <source>
        <dbReference type="Proteomes" id="UP000682733"/>
    </source>
</evidence>
<dbReference type="InterPro" id="IPR003172">
    <property type="entry name" value="ML_dom"/>
</dbReference>
<dbReference type="EMBL" id="CAJOBA010002880">
    <property type="protein sequence ID" value="CAF3662686.1"/>
    <property type="molecule type" value="Genomic_DNA"/>
</dbReference>
<dbReference type="Pfam" id="PF02221">
    <property type="entry name" value="E1_DerP2_DerF2"/>
    <property type="match status" value="1"/>
</dbReference>
<gene>
    <name evidence="4" type="ORF">OVA965_LOCUS8505</name>
    <name evidence="5" type="ORF">TMI583_LOCUS8501</name>
</gene>
<feature type="domain" description="MD-2-related lipid-recognition" evidence="3">
    <location>
        <begin position="25"/>
        <end position="184"/>
    </location>
</feature>
<dbReference type="EMBL" id="CAJNOK010002879">
    <property type="protein sequence ID" value="CAF0878682.1"/>
    <property type="molecule type" value="Genomic_DNA"/>
</dbReference>
<feature type="chain" id="PRO_5035647046" description="MD-2-related lipid-recognition domain-containing protein" evidence="2">
    <location>
        <begin position="19"/>
        <end position="193"/>
    </location>
</feature>
<protein>
    <recommendedName>
        <fullName evidence="3">MD-2-related lipid-recognition domain-containing protein</fullName>
    </recommendedName>
</protein>
<dbReference type="Gene3D" id="2.70.220.10">
    <property type="entry name" value="Ganglioside GM2 activator"/>
    <property type="match status" value="1"/>
</dbReference>
<evidence type="ECO:0000259" key="3">
    <source>
        <dbReference type="SMART" id="SM00737"/>
    </source>
</evidence>
<dbReference type="PANTHER" id="PTHR17357">
    <property type="entry name" value="GM2 GANGLIOSIDE ACTIVATOR PROTEIN"/>
    <property type="match status" value="1"/>
</dbReference>
<name>A0A8S2HNG6_9BILA</name>
<dbReference type="GO" id="GO:0006689">
    <property type="term" value="P:ganglioside catabolic process"/>
    <property type="evidence" value="ECO:0007669"/>
    <property type="project" value="InterPro"/>
</dbReference>
<dbReference type="InterPro" id="IPR036846">
    <property type="entry name" value="GM2-AP_sf"/>
</dbReference>
<dbReference type="SMART" id="SM00737">
    <property type="entry name" value="ML"/>
    <property type="match status" value="1"/>
</dbReference>
<feature type="signal peptide" evidence="2">
    <location>
        <begin position="1"/>
        <end position="18"/>
    </location>
</feature>
<dbReference type="PANTHER" id="PTHR17357:SF0">
    <property type="entry name" value="GANGLIOSIDE GM2 ACTIVATOR"/>
    <property type="match status" value="1"/>
</dbReference>
<dbReference type="AlphaFoldDB" id="A0A8S2HNG6"/>
<dbReference type="Proteomes" id="UP000682733">
    <property type="component" value="Unassembled WGS sequence"/>
</dbReference>
<dbReference type="GO" id="GO:0008047">
    <property type="term" value="F:enzyme activator activity"/>
    <property type="evidence" value="ECO:0007669"/>
    <property type="project" value="InterPro"/>
</dbReference>
<keyword evidence="1 2" id="KW-0732">Signal</keyword>
<proteinExistence type="predicted"/>
<evidence type="ECO:0000256" key="1">
    <source>
        <dbReference type="ARBA" id="ARBA00022729"/>
    </source>
</evidence>
<accession>A0A8S2HNG6</accession>
<evidence type="ECO:0000313" key="4">
    <source>
        <dbReference type="EMBL" id="CAF0878682.1"/>
    </source>
</evidence>
<organism evidence="5 6">
    <name type="scientific">Didymodactylos carnosus</name>
    <dbReference type="NCBI Taxonomy" id="1234261"/>
    <lineage>
        <taxon>Eukaryota</taxon>
        <taxon>Metazoa</taxon>
        <taxon>Spiralia</taxon>
        <taxon>Gnathifera</taxon>
        <taxon>Rotifera</taxon>
        <taxon>Eurotatoria</taxon>
        <taxon>Bdelloidea</taxon>
        <taxon>Philodinida</taxon>
        <taxon>Philodinidae</taxon>
        <taxon>Didymodactylos</taxon>
    </lineage>
</organism>
<dbReference type="GO" id="GO:0009898">
    <property type="term" value="C:cytoplasmic side of plasma membrane"/>
    <property type="evidence" value="ECO:0007669"/>
    <property type="project" value="TreeGrafter"/>
</dbReference>
<dbReference type="Proteomes" id="UP000677228">
    <property type="component" value="Unassembled WGS sequence"/>
</dbReference>
<dbReference type="GO" id="GO:0005319">
    <property type="term" value="F:lipid transporter activity"/>
    <property type="evidence" value="ECO:0007669"/>
    <property type="project" value="TreeGrafter"/>
</dbReference>
<dbReference type="SUPFAM" id="SSF63707">
    <property type="entry name" value="Ganglioside M2 (gm2) activator"/>
    <property type="match status" value="1"/>
</dbReference>
<sequence length="193" mass="21215">MFPSITFALIVTITFVNCEYKKFEWSDCGSSSVQIKEIDLTPMPIFNPGEAFLTFVANLERKITILQTQLNITRTVSGITLPVRCYKVNGVEVGSCLYPDLCKILAALLPTFNAKDCPPKFLPYGIDCTCPFNIPAQLLTIVAEKLTLPDAQATVANFMATGDFVIRLDTSDTIGKFGCVVIKFTVKSQKPGK</sequence>
<reference evidence="5" key="1">
    <citation type="submission" date="2021-02" db="EMBL/GenBank/DDBJ databases">
        <authorList>
            <person name="Nowell W R."/>
        </authorList>
    </citation>
    <scope>NUCLEOTIDE SEQUENCE</scope>
</reference>
<evidence type="ECO:0000256" key="2">
    <source>
        <dbReference type="SAM" id="SignalP"/>
    </source>
</evidence>
<dbReference type="InterPro" id="IPR028996">
    <property type="entry name" value="GM2-AP"/>
</dbReference>